<evidence type="ECO:0000256" key="6">
    <source>
        <dbReference type="ARBA" id="ARBA00022692"/>
    </source>
</evidence>
<gene>
    <name evidence="12" type="ORF">KEC16_04395</name>
</gene>
<dbReference type="SUPFAM" id="SSF74653">
    <property type="entry name" value="TolA/TonB C-terminal domain"/>
    <property type="match status" value="1"/>
</dbReference>
<dbReference type="NCBIfam" id="TIGR01352">
    <property type="entry name" value="tonB_Cterm"/>
    <property type="match status" value="1"/>
</dbReference>
<feature type="transmembrane region" description="Helical" evidence="10">
    <location>
        <begin position="21"/>
        <end position="43"/>
    </location>
</feature>
<dbReference type="PROSITE" id="PS52015">
    <property type="entry name" value="TONB_CTD"/>
    <property type="match status" value="1"/>
</dbReference>
<keyword evidence="6 10" id="KW-0812">Transmembrane</keyword>
<evidence type="ECO:0000313" key="12">
    <source>
        <dbReference type="EMBL" id="MBR9970948.1"/>
    </source>
</evidence>
<keyword evidence="7" id="KW-0653">Protein transport</keyword>
<keyword evidence="5" id="KW-0997">Cell inner membrane</keyword>
<name>A0ABS5I933_9PROT</name>
<evidence type="ECO:0000256" key="2">
    <source>
        <dbReference type="ARBA" id="ARBA00006555"/>
    </source>
</evidence>
<keyword evidence="4" id="KW-1003">Cell membrane</keyword>
<dbReference type="PANTHER" id="PTHR33446:SF2">
    <property type="entry name" value="PROTEIN TONB"/>
    <property type="match status" value="1"/>
</dbReference>
<evidence type="ECO:0000256" key="7">
    <source>
        <dbReference type="ARBA" id="ARBA00022927"/>
    </source>
</evidence>
<evidence type="ECO:0000256" key="10">
    <source>
        <dbReference type="SAM" id="Phobius"/>
    </source>
</evidence>
<evidence type="ECO:0000256" key="4">
    <source>
        <dbReference type="ARBA" id="ARBA00022475"/>
    </source>
</evidence>
<keyword evidence="3" id="KW-0813">Transport</keyword>
<dbReference type="Pfam" id="PF03544">
    <property type="entry name" value="TonB_C"/>
    <property type="match status" value="1"/>
</dbReference>
<comment type="caution">
    <text evidence="12">The sequence shown here is derived from an EMBL/GenBank/DDBJ whole genome shotgun (WGS) entry which is preliminary data.</text>
</comment>
<dbReference type="RefSeq" id="WP_211546459.1">
    <property type="nucleotide sequence ID" value="NZ_JAGTUF010000002.1"/>
</dbReference>
<dbReference type="InterPro" id="IPR051045">
    <property type="entry name" value="TonB-dependent_transducer"/>
</dbReference>
<feature type="domain" description="TonB C-terminal" evidence="11">
    <location>
        <begin position="157"/>
        <end position="250"/>
    </location>
</feature>
<evidence type="ECO:0000256" key="8">
    <source>
        <dbReference type="ARBA" id="ARBA00022989"/>
    </source>
</evidence>
<dbReference type="PANTHER" id="PTHR33446">
    <property type="entry name" value="PROTEIN TONB-RELATED"/>
    <property type="match status" value="1"/>
</dbReference>
<evidence type="ECO:0000313" key="13">
    <source>
        <dbReference type="Proteomes" id="UP000680714"/>
    </source>
</evidence>
<organism evidence="12 13">
    <name type="scientific">Magnetospirillum sulfuroxidans</name>
    <dbReference type="NCBI Taxonomy" id="611300"/>
    <lineage>
        <taxon>Bacteria</taxon>
        <taxon>Pseudomonadati</taxon>
        <taxon>Pseudomonadota</taxon>
        <taxon>Alphaproteobacteria</taxon>
        <taxon>Rhodospirillales</taxon>
        <taxon>Rhodospirillaceae</taxon>
        <taxon>Magnetospirillum</taxon>
    </lineage>
</organism>
<protein>
    <submittedName>
        <fullName evidence="12">Energy transducer TonB</fullName>
    </submittedName>
</protein>
<sequence>MMIAGPRLCVRADPGGRRRGPVAAAVLHGAAALALLGIAPPLAPQPPQPLLMVEFVTLPPPAPTPTAPTPIAAAPIQKPPSKPVATIPRPPPAPKTIAAKTIAVQNTTPVAETEVETKADNKTVDQGVEPAAAAPTAAIAAATAGNGTKSGDEADSLPNAHAAYLNNPKPPYPTLARRRGLEGVVILMVRVDELGHVATLNVQRSSGHSVLDQSALETVKSWRFVPARRAGHTVEAAIEIPIRFALTGTS</sequence>
<comment type="similarity">
    <text evidence="2">Belongs to the TonB family.</text>
</comment>
<evidence type="ECO:0000256" key="1">
    <source>
        <dbReference type="ARBA" id="ARBA00004383"/>
    </source>
</evidence>
<dbReference type="EMBL" id="JAGTUF010000002">
    <property type="protein sequence ID" value="MBR9970948.1"/>
    <property type="molecule type" value="Genomic_DNA"/>
</dbReference>
<keyword evidence="9 10" id="KW-0472">Membrane</keyword>
<dbReference type="InterPro" id="IPR037682">
    <property type="entry name" value="TonB_C"/>
</dbReference>
<keyword evidence="13" id="KW-1185">Reference proteome</keyword>
<reference evidence="12 13" key="1">
    <citation type="submission" date="2021-04" db="EMBL/GenBank/DDBJ databases">
        <title>Magnetospirillum sulfuroxidans sp. nov., a facultative chemolithoautotrophic sulfur-oxidizing alphaproteobacterium isolated from freshwater sediment and proposals for Paramagetospirillum gen. nov., and Magnetospirillaceae fam. nov.</title>
        <authorList>
            <person name="Koziaeva V."/>
            <person name="Geelhoed J.S."/>
            <person name="Sorokin D.Y."/>
            <person name="Grouzdev D.S."/>
        </authorList>
    </citation>
    <scope>NUCLEOTIDE SEQUENCE [LARGE SCALE GENOMIC DNA]</scope>
    <source>
        <strain evidence="12 13">J10</strain>
    </source>
</reference>
<accession>A0ABS5I933</accession>
<evidence type="ECO:0000256" key="5">
    <source>
        <dbReference type="ARBA" id="ARBA00022519"/>
    </source>
</evidence>
<comment type="subcellular location">
    <subcellularLocation>
        <location evidence="1">Cell inner membrane</location>
        <topology evidence="1">Single-pass membrane protein</topology>
        <orientation evidence="1">Periplasmic side</orientation>
    </subcellularLocation>
</comment>
<dbReference type="Gene3D" id="3.30.1150.10">
    <property type="match status" value="1"/>
</dbReference>
<proteinExistence type="inferred from homology"/>
<dbReference type="Proteomes" id="UP000680714">
    <property type="component" value="Unassembled WGS sequence"/>
</dbReference>
<evidence type="ECO:0000256" key="9">
    <source>
        <dbReference type="ARBA" id="ARBA00023136"/>
    </source>
</evidence>
<dbReference type="InterPro" id="IPR006260">
    <property type="entry name" value="TonB/TolA_C"/>
</dbReference>
<evidence type="ECO:0000256" key="3">
    <source>
        <dbReference type="ARBA" id="ARBA00022448"/>
    </source>
</evidence>
<keyword evidence="8 10" id="KW-1133">Transmembrane helix</keyword>
<evidence type="ECO:0000259" key="11">
    <source>
        <dbReference type="PROSITE" id="PS52015"/>
    </source>
</evidence>